<keyword evidence="1" id="KW-0479">Metal-binding</keyword>
<dbReference type="InterPro" id="IPR012337">
    <property type="entry name" value="RNaseH-like_sf"/>
</dbReference>
<dbReference type="PANTHER" id="PTHR42648:SF31">
    <property type="entry name" value="RNA-DIRECTED DNA POLYMERASE"/>
    <property type="match status" value="1"/>
</dbReference>
<feature type="non-terminal residue" evidence="5">
    <location>
        <position position="1"/>
    </location>
</feature>
<dbReference type="CDD" id="cd09272">
    <property type="entry name" value="RNase_HI_RT_Ty1"/>
    <property type="match status" value="1"/>
</dbReference>
<sequence length="473" mass="54025">VKRKHKHILDTARALRFHSKLPLKFWGDYVTTATYLINRLLSSFIGNVTPYEVLLKKKPTYEHLRVFGCLALVSNPLRIADNFDPRGVPCVFLGYPSNQKGVKRKHKHILDTARALRFHSKLPLKFWGDYVTTATYLINRLLSSFIGNVTPYEVLLKKKPTYEHLRVFGCLALVSNPLRIADNFDPRGVPCVFLGYPSNQKGYKFYNLMTHSSFVSRDAVFHEDVFPFAADSINSFVSPVPTTFPCHYKPTTDCDDFSLPNTPTTVVNTIDVEFQALEKNDTWELTHLPPGKKAIGSHWIYKTNLKADRTKDKKKDRLVVHGNRQKHGVDYKETLTVKHLLRYLLNSLRQGILLANDSAVELKAYCDSDWASFPMTRRSTTGYGILLGDSHVSWKSKKQAIVSRSFAEAEYRAMALTCCEVTWLVSLFKDLGITNLEPVDLYCDNQVALYIAVNSVFHARTKHIEVDCHFVRD</sequence>
<evidence type="ECO:0000259" key="3">
    <source>
        <dbReference type="Pfam" id="PF07727"/>
    </source>
</evidence>
<proteinExistence type="predicted"/>
<feature type="domain" description="Retroviral polymerase SH3-like" evidence="4">
    <location>
        <begin position="170"/>
        <end position="231"/>
    </location>
</feature>
<dbReference type="InterPro" id="IPR043502">
    <property type="entry name" value="DNA/RNA_pol_sf"/>
</dbReference>
<reference evidence="5" key="1">
    <citation type="journal article" date="2019" name="Sci. Rep.">
        <title>Draft genome of Tanacetum cinerariifolium, the natural source of mosquito coil.</title>
        <authorList>
            <person name="Yamashiro T."/>
            <person name="Shiraishi A."/>
            <person name="Satake H."/>
            <person name="Nakayama K."/>
        </authorList>
    </citation>
    <scope>NUCLEOTIDE SEQUENCE</scope>
</reference>
<accession>A0A699I886</accession>
<dbReference type="InterPro" id="IPR036397">
    <property type="entry name" value="RNaseH_sf"/>
</dbReference>
<dbReference type="EMBL" id="BKCJ010267608">
    <property type="protein sequence ID" value="GEZ34274.1"/>
    <property type="molecule type" value="Genomic_DNA"/>
</dbReference>
<dbReference type="SUPFAM" id="SSF53098">
    <property type="entry name" value="Ribonuclease H-like"/>
    <property type="match status" value="2"/>
</dbReference>
<dbReference type="Pfam" id="PF25597">
    <property type="entry name" value="SH3_retrovirus"/>
    <property type="match status" value="1"/>
</dbReference>
<dbReference type="InterPro" id="IPR013103">
    <property type="entry name" value="RVT_2"/>
</dbReference>
<dbReference type="InterPro" id="IPR057670">
    <property type="entry name" value="SH3_retrovirus"/>
</dbReference>
<gene>
    <name evidence="5" type="ORF">Tci_506247</name>
</gene>
<keyword evidence="2" id="KW-0378">Hydrolase</keyword>
<evidence type="ECO:0000256" key="2">
    <source>
        <dbReference type="ARBA" id="ARBA00022801"/>
    </source>
</evidence>
<evidence type="ECO:0000259" key="4">
    <source>
        <dbReference type="Pfam" id="PF25597"/>
    </source>
</evidence>
<dbReference type="SUPFAM" id="SSF56672">
    <property type="entry name" value="DNA/RNA polymerases"/>
    <property type="match status" value="1"/>
</dbReference>
<dbReference type="GO" id="GO:0016787">
    <property type="term" value="F:hydrolase activity"/>
    <property type="evidence" value="ECO:0007669"/>
    <property type="project" value="UniProtKB-KW"/>
</dbReference>
<comment type="caution">
    <text evidence="5">The sequence shown here is derived from an EMBL/GenBank/DDBJ whole genome shotgun (WGS) entry which is preliminary data.</text>
</comment>
<organism evidence="5">
    <name type="scientific">Tanacetum cinerariifolium</name>
    <name type="common">Dalmatian daisy</name>
    <name type="synonym">Chrysanthemum cinerariifolium</name>
    <dbReference type="NCBI Taxonomy" id="118510"/>
    <lineage>
        <taxon>Eukaryota</taxon>
        <taxon>Viridiplantae</taxon>
        <taxon>Streptophyta</taxon>
        <taxon>Embryophyta</taxon>
        <taxon>Tracheophyta</taxon>
        <taxon>Spermatophyta</taxon>
        <taxon>Magnoliopsida</taxon>
        <taxon>eudicotyledons</taxon>
        <taxon>Gunneridae</taxon>
        <taxon>Pentapetalae</taxon>
        <taxon>asterids</taxon>
        <taxon>campanulids</taxon>
        <taxon>Asterales</taxon>
        <taxon>Asteraceae</taxon>
        <taxon>Asteroideae</taxon>
        <taxon>Anthemideae</taxon>
        <taxon>Anthemidinae</taxon>
        <taxon>Tanacetum</taxon>
    </lineage>
</organism>
<name>A0A699I886_TANCI</name>
<protein>
    <submittedName>
        <fullName evidence="5">LTR retrotransposon like protein</fullName>
    </submittedName>
</protein>
<evidence type="ECO:0000256" key="1">
    <source>
        <dbReference type="ARBA" id="ARBA00022723"/>
    </source>
</evidence>
<dbReference type="GO" id="GO:0046872">
    <property type="term" value="F:metal ion binding"/>
    <property type="evidence" value="ECO:0007669"/>
    <property type="project" value="UniProtKB-KW"/>
</dbReference>
<dbReference type="Pfam" id="PF07727">
    <property type="entry name" value="RVT_2"/>
    <property type="match status" value="1"/>
</dbReference>
<dbReference type="InterPro" id="IPR039537">
    <property type="entry name" value="Retrotran_Ty1/copia-like"/>
</dbReference>
<dbReference type="PANTHER" id="PTHR42648">
    <property type="entry name" value="TRANSPOSASE, PUTATIVE-RELATED"/>
    <property type="match status" value="1"/>
</dbReference>
<dbReference type="GO" id="GO:0003676">
    <property type="term" value="F:nucleic acid binding"/>
    <property type="evidence" value="ECO:0007669"/>
    <property type="project" value="InterPro"/>
</dbReference>
<dbReference type="AlphaFoldDB" id="A0A699I886"/>
<feature type="domain" description="Reverse transcriptase Ty1/copia-type" evidence="3">
    <location>
        <begin position="280"/>
        <end position="335"/>
    </location>
</feature>
<dbReference type="Gene3D" id="3.30.420.10">
    <property type="entry name" value="Ribonuclease H-like superfamily/Ribonuclease H"/>
    <property type="match status" value="1"/>
</dbReference>
<evidence type="ECO:0000313" key="5">
    <source>
        <dbReference type="EMBL" id="GEZ34274.1"/>
    </source>
</evidence>